<dbReference type="CDD" id="cd00564">
    <property type="entry name" value="TMP_TenI"/>
    <property type="match status" value="1"/>
</dbReference>
<dbReference type="Proteomes" id="UP000278746">
    <property type="component" value="Unassembled WGS sequence"/>
</dbReference>
<evidence type="ECO:0000256" key="5">
    <source>
        <dbReference type="ARBA" id="ARBA00022977"/>
    </source>
</evidence>
<dbReference type="GO" id="GO:0009228">
    <property type="term" value="P:thiamine biosynthetic process"/>
    <property type="evidence" value="ECO:0007669"/>
    <property type="project" value="UniProtKB-KW"/>
</dbReference>
<comment type="catalytic activity">
    <reaction evidence="6 9 10">
        <text>4-methyl-5-(2-phosphooxyethyl)-thiazole + 4-amino-2-methyl-5-(diphosphooxymethyl)pyrimidine + H(+) = thiamine phosphate + diphosphate</text>
        <dbReference type="Rhea" id="RHEA:22328"/>
        <dbReference type="ChEBI" id="CHEBI:15378"/>
        <dbReference type="ChEBI" id="CHEBI:33019"/>
        <dbReference type="ChEBI" id="CHEBI:37575"/>
        <dbReference type="ChEBI" id="CHEBI:57841"/>
        <dbReference type="ChEBI" id="CHEBI:58296"/>
        <dbReference type="EC" id="2.5.1.3"/>
    </reaction>
</comment>
<dbReference type="Pfam" id="PF02581">
    <property type="entry name" value="TMP-TENI"/>
    <property type="match status" value="1"/>
</dbReference>
<dbReference type="EC" id="2.5.1.3" evidence="9"/>
<dbReference type="GO" id="GO:0000287">
    <property type="term" value="F:magnesium ion binding"/>
    <property type="evidence" value="ECO:0007669"/>
    <property type="project" value="UniProtKB-UniRule"/>
</dbReference>
<evidence type="ECO:0000313" key="14">
    <source>
        <dbReference type="Proteomes" id="UP000278746"/>
    </source>
</evidence>
<evidence type="ECO:0000256" key="2">
    <source>
        <dbReference type="ARBA" id="ARBA00022679"/>
    </source>
</evidence>
<dbReference type="FunFam" id="3.20.20.70:FF:000096">
    <property type="entry name" value="Thiamine-phosphate synthase"/>
    <property type="match status" value="1"/>
</dbReference>
<proteinExistence type="inferred from homology"/>
<dbReference type="OrthoDB" id="9812206at2"/>
<keyword evidence="3 9" id="KW-0479">Metal-binding</keyword>
<comment type="catalytic activity">
    <reaction evidence="8 9 10">
        <text>2-[(2R,5Z)-2-carboxy-4-methylthiazol-5(2H)-ylidene]ethyl phosphate + 4-amino-2-methyl-5-(diphosphooxymethyl)pyrimidine + 2 H(+) = thiamine phosphate + CO2 + diphosphate</text>
        <dbReference type="Rhea" id="RHEA:47844"/>
        <dbReference type="ChEBI" id="CHEBI:15378"/>
        <dbReference type="ChEBI" id="CHEBI:16526"/>
        <dbReference type="ChEBI" id="CHEBI:33019"/>
        <dbReference type="ChEBI" id="CHEBI:37575"/>
        <dbReference type="ChEBI" id="CHEBI:57841"/>
        <dbReference type="ChEBI" id="CHEBI:62899"/>
        <dbReference type="EC" id="2.5.1.3"/>
    </reaction>
</comment>
<feature type="domain" description="Thiamine phosphate synthase/TenI" evidence="12">
    <location>
        <begin position="15"/>
        <end position="199"/>
    </location>
</feature>
<dbReference type="GO" id="GO:0005737">
    <property type="term" value="C:cytoplasm"/>
    <property type="evidence" value="ECO:0007669"/>
    <property type="project" value="TreeGrafter"/>
</dbReference>
<reference evidence="13 14" key="1">
    <citation type="submission" date="2018-10" db="EMBL/GenBank/DDBJ databases">
        <title>Bacillus Keqinensis sp. nov., a moderately halophilic bacterium isolated from a saline-alkaline lake.</title>
        <authorList>
            <person name="Wang H."/>
        </authorList>
    </citation>
    <scope>NUCLEOTIDE SEQUENCE [LARGE SCALE GENOMIC DNA]</scope>
    <source>
        <strain evidence="13 14">KQ-3</strain>
    </source>
</reference>
<feature type="binding site" evidence="9">
    <location>
        <begin position="196"/>
        <end position="197"/>
    </location>
    <ligand>
        <name>2-[(2R,5Z)-2-carboxy-4-methylthiazol-5(2H)-ylidene]ethyl phosphate</name>
        <dbReference type="ChEBI" id="CHEBI:62899"/>
    </ligand>
</feature>
<dbReference type="InterPro" id="IPR036206">
    <property type="entry name" value="ThiamineP_synth_sf"/>
</dbReference>
<evidence type="ECO:0000259" key="12">
    <source>
        <dbReference type="Pfam" id="PF02581"/>
    </source>
</evidence>
<protein>
    <recommendedName>
        <fullName evidence="9">Thiamine-phosphate synthase</fullName>
        <shortName evidence="9">TP synthase</shortName>
        <shortName evidence="9">TPS</shortName>
        <ecNumber evidence="9">2.5.1.3</ecNumber>
    </recommendedName>
    <alternativeName>
        <fullName evidence="9">Thiamine-phosphate pyrophosphorylase</fullName>
        <shortName evidence="9">TMP pyrophosphorylase</shortName>
        <shortName evidence="9">TMP-PPase</shortName>
    </alternativeName>
</protein>
<name>A0A3M7TVU3_9BACI</name>
<dbReference type="AlphaFoldDB" id="A0A3M7TVU3"/>
<dbReference type="PANTHER" id="PTHR20857">
    <property type="entry name" value="THIAMINE-PHOSPHATE PYROPHOSPHORYLASE"/>
    <property type="match status" value="1"/>
</dbReference>
<keyword evidence="4 9" id="KW-0460">Magnesium</keyword>
<evidence type="ECO:0000256" key="7">
    <source>
        <dbReference type="ARBA" id="ARBA00047851"/>
    </source>
</evidence>
<dbReference type="PANTHER" id="PTHR20857:SF15">
    <property type="entry name" value="THIAMINE-PHOSPHATE SYNTHASE"/>
    <property type="match status" value="1"/>
</dbReference>
<dbReference type="InterPro" id="IPR013785">
    <property type="entry name" value="Aldolase_TIM"/>
</dbReference>
<comment type="pathway">
    <text evidence="1 9 11">Cofactor biosynthesis; thiamine diphosphate biosynthesis; thiamine phosphate from 4-amino-2-methyl-5-diphosphomethylpyrimidine and 4-methyl-5-(2-phosphoethyl)-thiazole: step 1/1.</text>
</comment>
<dbReference type="UniPathway" id="UPA00060">
    <property type="reaction ID" value="UER00141"/>
</dbReference>
<dbReference type="GO" id="GO:0009229">
    <property type="term" value="P:thiamine diphosphate biosynthetic process"/>
    <property type="evidence" value="ECO:0007669"/>
    <property type="project" value="UniProtKB-UniRule"/>
</dbReference>
<sequence>MGRIDLTLLSDQLNVYFIAGSRDCTSPLPLVLNEAIAGGITMFQFREKGPGALEGQMKKALALQLFTQCKEADVPFIVNDDVELALQIDADGIHVGQEDEDAASVRKRIGKNKILGVSAHSVEEAYRAIEAGADYLGIGPIYETSSKDDAEEVKGPGWIRELRENGVDLPLVAIGGINTDNGSDVLHAGADGLSVISAISKAASPFEAARELKALFDQ</sequence>
<feature type="binding site" evidence="9">
    <location>
        <position position="147"/>
    </location>
    <ligand>
        <name>4-amino-2-methyl-5-(diphosphooxymethyl)pyrimidine</name>
        <dbReference type="ChEBI" id="CHEBI:57841"/>
    </ligand>
</feature>
<feature type="binding site" evidence="9">
    <location>
        <position position="118"/>
    </location>
    <ligand>
        <name>4-amino-2-methyl-5-(diphosphooxymethyl)pyrimidine</name>
        <dbReference type="ChEBI" id="CHEBI:57841"/>
    </ligand>
</feature>
<dbReference type="SUPFAM" id="SSF51391">
    <property type="entry name" value="Thiamin phosphate synthase"/>
    <property type="match status" value="1"/>
</dbReference>
<feature type="binding site" evidence="9">
    <location>
        <position position="79"/>
    </location>
    <ligand>
        <name>4-amino-2-methyl-5-(diphosphooxymethyl)pyrimidine</name>
        <dbReference type="ChEBI" id="CHEBI:57841"/>
    </ligand>
</feature>
<feature type="binding site" evidence="9">
    <location>
        <position position="176"/>
    </location>
    <ligand>
        <name>2-[(2R,5Z)-2-carboxy-4-methylthiazol-5(2H)-ylidene]ethyl phosphate</name>
        <dbReference type="ChEBI" id="CHEBI:62899"/>
    </ligand>
</feature>
<feature type="binding site" evidence="9">
    <location>
        <position position="80"/>
    </location>
    <ligand>
        <name>Mg(2+)</name>
        <dbReference type="ChEBI" id="CHEBI:18420"/>
    </ligand>
</feature>
<evidence type="ECO:0000256" key="3">
    <source>
        <dbReference type="ARBA" id="ARBA00022723"/>
    </source>
</evidence>
<evidence type="ECO:0000256" key="8">
    <source>
        <dbReference type="ARBA" id="ARBA00047883"/>
    </source>
</evidence>
<comment type="caution">
    <text evidence="13">The sequence shown here is derived from an EMBL/GenBank/DDBJ whole genome shotgun (WGS) entry which is preliminary data.</text>
</comment>
<comment type="catalytic activity">
    <reaction evidence="7 9 10">
        <text>2-(2-carboxy-4-methylthiazol-5-yl)ethyl phosphate + 4-amino-2-methyl-5-(diphosphooxymethyl)pyrimidine + 2 H(+) = thiamine phosphate + CO2 + diphosphate</text>
        <dbReference type="Rhea" id="RHEA:47848"/>
        <dbReference type="ChEBI" id="CHEBI:15378"/>
        <dbReference type="ChEBI" id="CHEBI:16526"/>
        <dbReference type="ChEBI" id="CHEBI:33019"/>
        <dbReference type="ChEBI" id="CHEBI:37575"/>
        <dbReference type="ChEBI" id="CHEBI:57841"/>
        <dbReference type="ChEBI" id="CHEBI:62890"/>
        <dbReference type="EC" id="2.5.1.3"/>
    </reaction>
</comment>
<evidence type="ECO:0000256" key="4">
    <source>
        <dbReference type="ARBA" id="ARBA00022842"/>
    </source>
</evidence>
<dbReference type="EMBL" id="RHIB01000001">
    <property type="protein sequence ID" value="RNA69790.1"/>
    <property type="molecule type" value="Genomic_DNA"/>
</dbReference>
<evidence type="ECO:0000256" key="6">
    <source>
        <dbReference type="ARBA" id="ARBA00047334"/>
    </source>
</evidence>
<feature type="binding site" evidence="9">
    <location>
        <position position="99"/>
    </location>
    <ligand>
        <name>Mg(2+)</name>
        <dbReference type="ChEBI" id="CHEBI:18420"/>
    </ligand>
</feature>
<organism evidence="13 14">
    <name type="scientific">Alteribacter keqinensis</name>
    <dbReference type="NCBI Taxonomy" id="2483800"/>
    <lineage>
        <taxon>Bacteria</taxon>
        <taxon>Bacillati</taxon>
        <taxon>Bacillota</taxon>
        <taxon>Bacilli</taxon>
        <taxon>Bacillales</taxon>
        <taxon>Bacillaceae</taxon>
        <taxon>Alteribacter</taxon>
    </lineage>
</organism>
<accession>A0A3M7TVU3</accession>
<dbReference type="NCBIfam" id="TIGR00693">
    <property type="entry name" value="thiE"/>
    <property type="match status" value="1"/>
</dbReference>
<dbReference type="GO" id="GO:0004789">
    <property type="term" value="F:thiamine-phosphate diphosphorylase activity"/>
    <property type="evidence" value="ECO:0007669"/>
    <property type="project" value="UniProtKB-UniRule"/>
</dbReference>
<feature type="binding site" evidence="9">
    <location>
        <begin position="44"/>
        <end position="48"/>
    </location>
    <ligand>
        <name>4-amino-2-methyl-5-(diphosphooxymethyl)pyrimidine</name>
        <dbReference type="ChEBI" id="CHEBI:57841"/>
    </ligand>
</feature>
<evidence type="ECO:0000313" key="13">
    <source>
        <dbReference type="EMBL" id="RNA69790.1"/>
    </source>
</evidence>
<keyword evidence="5 9" id="KW-0784">Thiamine biosynthesis</keyword>
<evidence type="ECO:0000256" key="1">
    <source>
        <dbReference type="ARBA" id="ARBA00005165"/>
    </source>
</evidence>
<evidence type="ECO:0000256" key="11">
    <source>
        <dbReference type="RuleBase" id="RU004253"/>
    </source>
</evidence>
<comment type="function">
    <text evidence="9">Condenses 4-methyl-5-(beta-hydroxyethyl)thiazole monophosphate (THZ-P) and 2-methyl-4-amino-5-hydroxymethyl pyrimidine pyrophosphate (HMP-PP) to form thiamine monophosphate (TMP).</text>
</comment>
<comment type="cofactor">
    <cofactor evidence="9">
        <name>Mg(2+)</name>
        <dbReference type="ChEBI" id="CHEBI:18420"/>
    </cofactor>
    <text evidence="9">Binds 1 Mg(2+) ion per subunit.</text>
</comment>
<dbReference type="RefSeq" id="WP_122897302.1">
    <property type="nucleotide sequence ID" value="NZ_RHIB01000001.1"/>
</dbReference>
<dbReference type="InterPro" id="IPR022998">
    <property type="entry name" value="ThiamineP_synth_TenI"/>
</dbReference>
<gene>
    <name evidence="9" type="primary">thiE</name>
    <name evidence="13" type="ORF">EBO34_07600</name>
</gene>
<evidence type="ECO:0000256" key="9">
    <source>
        <dbReference type="HAMAP-Rule" id="MF_00097"/>
    </source>
</evidence>
<dbReference type="HAMAP" id="MF_00097">
    <property type="entry name" value="TMP_synthase"/>
    <property type="match status" value="1"/>
</dbReference>
<comment type="similarity">
    <text evidence="9 10">Belongs to the thiamine-phosphate synthase family.</text>
</comment>
<dbReference type="Gene3D" id="3.20.20.70">
    <property type="entry name" value="Aldolase class I"/>
    <property type="match status" value="1"/>
</dbReference>
<keyword evidence="14" id="KW-1185">Reference proteome</keyword>
<evidence type="ECO:0000256" key="10">
    <source>
        <dbReference type="RuleBase" id="RU003826"/>
    </source>
</evidence>
<keyword evidence="2 9" id="KW-0808">Transferase</keyword>
<feature type="binding site" evidence="9">
    <location>
        <begin position="144"/>
        <end position="146"/>
    </location>
    <ligand>
        <name>2-[(2R,5Z)-2-carboxy-4-methylthiazol-5(2H)-ylidene]ethyl phosphate</name>
        <dbReference type="ChEBI" id="CHEBI:62899"/>
    </ligand>
</feature>
<dbReference type="InterPro" id="IPR034291">
    <property type="entry name" value="TMP_synthase"/>
</dbReference>